<dbReference type="GO" id="GO:0048167">
    <property type="term" value="P:regulation of synaptic plasticity"/>
    <property type="evidence" value="ECO:0007669"/>
    <property type="project" value="TreeGrafter"/>
</dbReference>
<dbReference type="PANTHER" id="PTHR18861:SF0">
    <property type="entry name" value="BRUCHPILOT, ISOFORM J"/>
    <property type="match status" value="1"/>
</dbReference>
<gene>
    <name evidence="11" type="ORF">HAZT_HAZT003565</name>
</gene>
<comment type="caution">
    <text evidence="11">The sequence shown here is derived from an EMBL/GenBank/DDBJ whole genome shotgun (WGS) entry which is preliminary data.</text>
</comment>
<sequence length="227" mass="25832">MKIVPSSYPSSLVLQQPPYRRSSLLHVLGEKSSAADETIAQELEQTRARLLECQKENDKLRDALQNSNNADTLSSHQGRNSQGGGWGSKSQNSLNKDSRVTQLEQEVTMLEEELVRVREVASIQQQMSSNNRWGNRTTPPPSTDDSRLLMAMQDRERKTKSQLEESRMEIQKRDQEILAMSAKMKTLEEQHQDYQRHIMVLKESLTAKEEHYGMLQADVSAVGTADF</sequence>
<dbReference type="GO" id="GO:0007274">
    <property type="term" value="P:neuromuscular synaptic transmission"/>
    <property type="evidence" value="ECO:0007669"/>
    <property type="project" value="TreeGrafter"/>
</dbReference>
<dbReference type="GO" id="GO:0048788">
    <property type="term" value="C:cytoskeleton of presynaptic active zone"/>
    <property type="evidence" value="ECO:0007669"/>
    <property type="project" value="TreeGrafter"/>
</dbReference>
<evidence type="ECO:0000256" key="3">
    <source>
        <dbReference type="ARBA" id="ARBA00022553"/>
    </source>
</evidence>
<name>A0A6A0GVB4_HYAAZ</name>
<evidence type="ECO:0000256" key="7">
    <source>
        <dbReference type="ARBA" id="ARBA00023273"/>
    </source>
</evidence>
<dbReference type="GO" id="GO:0030424">
    <property type="term" value="C:axon"/>
    <property type="evidence" value="ECO:0007669"/>
    <property type="project" value="UniProtKB-SubCell"/>
</dbReference>
<evidence type="ECO:0000256" key="1">
    <source>
        <dbReference type="ARBA" id="ARBA00004245"/>
    </source>
</evidence>
<dbReference type="AlphaFoldDB" id="A0A6A0GVB4"/>
<reference evidence="11" key="3">
    <citation type="submission" date="2019-06" db="EMBL/GenBank/DDBJ databases">
        <authorList>
            <person name="Poynton C."/>
            <person name="Hasenbein S."/>
            <person name="Benoit J.B."/>
            <person name="Sepulveda M.S."/>
            <person name="Poelchau M.F."/>
            <person name="Murali S.C."/>
            <person name="Chen S."/>
            <person name="Glastad K.M."/>
            <person name="Werren J.H."/>
            <person name="Vineis J.H."/>
            <person name="Bowen J.L."/>
            <person name="Friedrich M."/>
            <person name="Jones J."/>
            <person name="Robertson H.M."/>
            <person name="Feyereisen R."/>
            <person name="Mechler-Hickson A."/>
            <person name="Mathers N."/>
            <person name="Lee C.E."/>
            <person name="Colbourne J.K."/>
            <person name="Biales A."/>
            <person name="Johnston J.S."/>
            <person name="Wellborn G.A."/>
            <person name="Rosendale A.J."/>
            <person name="Cridge A.G."/>
            <person name="Munoz-Torres M.C."/>
            <person name="Bain P.A."/>
            <person name="Manny A.R."/>
            <person name="Major K.M."/>
            <person name="Lambert F.N."/>
            <person name="Vulpe C.D."/>
            <person name="Tuck P."/>
            <person name="Blalock B.J."/>
            <person name="Lin Y.-Y."/>
            <person name="Smith M.E."/>
            <person name="Ochoa-Acuna H."/>
            <person name="Chen M.-J.M."/>
            <person name="Childers C.P."/>
            <person name="Qu J."/>
            <person name="Dugan S."/>
            <person name="Lee S.L."/>
            <person name="Chao H."/>
            <person name="Dinh H."/>
            <person name="Han Y."/>
            <person name="Doddapaneni H."/>
            <person name="Worley K.C."/>
            <person name="Muzny D.M."/>
            <person name="Gibbs R.A."/>
            <person name="Richards S."/>
        </authorList>
    </citation>
    <scope>NUCLEOTIDE SEQUENCE</scope>
    <source>
        <strain evidence="11">HAZT.00-mixed</strain>
        <tissue evidence="11">Whole organism</tissue>
    </source>
</reference>
<keyword evidence="4" id="KW-0770">Synapse</keyword>
<dbReference type="PANTHER" id="PTHR18861">
    <property type="entry name" value="ELKS/RAB6-INTERACTING/CAST PROTEIN"/>
    <property type="match status" value="1"/>
</dbReference>
<feature type="region of interest" description="Disordered" evidence="10">
    <location>
        <begin position="68"/>
        <end position="100"/>
    </location>
</feature>
<feature type="region of interest" description="Disordered" evidence="10">
    <location>
        <begin position="126"/>
        <end position="146"/>
    </location>
</feature>
<feature type="compositionally biased region" description="Polar residues" evidence="10">
    <location>
        <begin position="88"/>
        <end position="100"/>
    </location>
</feature>
<organism evidence="11">
    <name type="scientific">Hyalella azteca</name>
    <name type="common">Amphipod</name>
    <dbReference type="NCBI Taxonomy" id="294128"/>
    <lineage>
        <taxon>Eukaryota</taxon>
        <taxon>Metazoa</taxon>
        <taxon>Ecdysozoa</taxon>
        <taxon>Arthropoda</taxon>
        <taxon>Crustacea</taxon>
        <taxon>Multicrustacea</taxon>
        <taxon>Malacostraca</taxon>
        <taxon>Eumalacostraca</taxon>
        <taxon>Peracarida</taxon>
        <taxon>Amphipoda</taxon>
        <taxon>Senticaudata</taxon>
        <taxon>Talitrida</taxon>
        <taxon>Talitroidea</taxon>
        <taxon>Hyalellidae</taxon>
        <taxon>Hyalella</taxon>
    </lineage>
</organism>
<keyword evidence="2" id="KW-0963">Cytoplasm</keyword>
<evidence type="ECO:0000256" key="10">
    <source>
        <dbReference type="SAM" id="MobiDB-lite"/>
    </source>
</evidence>
<feature type="coiled-coil region" evidence="9">
    <location>
        <begin position="170"/>
        <end position="204"/>
    </location>
</feature>
<accession>A0A6A0GVB4</accession>
<proteinExistence type="predicted"/>
<evidence type="ECO:0000256" key="4">
    <source>
        <dbReference type="ARBA" id="ARBA00023018"/>
    </source>
</evidence>
<keyword evidence="7" id="KW-0966">Cell projection</keyword>
<reference evidence="11" key="2">
    <citation type="journal article" date="2018" name="Environ. Sci. Technol.">
        <title>The Toxicogenome of Hyalella azteca: A Model for Sediment Ecotoxicology and Evolutionary Toxicology.</title>
        <authorList>
            <person name="Poynton H.C."/>
            <person name="Hasenbein S."/>
            <person name="Benoit J.B."/>
            <person name="Sepulveda M.S."/>
            <person name="Poelchau M.F."/>
            <person name="Hughes D.S.T."/>
            <person name="Murali S.C."/>
            <person name="Chen S."/>
            <person name="Glastad K.M."/>
            <person name="Goodisman M.A.D."/>
            <person name="Werren J.H."/>
            <person name="Vineis J.H."/>
            <person name="Bowen J.L."/>
            <person name="Friedrich M."/>
            <person name="Jones J."/>
            <person name="Robertson H.M."/>
            <person name="Feyereisen R."/>
            <person name="Mechler-Hickson A."/>
            <person name="Mathers N."/>
            <person name="Lee C.E."/>
            <person name="Colbourne J.K."/>
            <person name="Biales A."/>
            <person name="Johnston J.S."/>
            <person name="Wellborn G.A."/>
            <person name="Rosendale A.J."/>
            <person name="Cridge A.G."/>
            <person name="Munoz-Torres M.C."/>
            <person name="Bain P.A."/>
            <person name="Manny A.R."/>
            <person name="Major K.M."/>
            <person name="Lambert F.N."/>
            <person name="Vulpe C.D."/>
            <person name="Tuck P."/>
            <person name="Blalock B.J."/>
            <person name="Lin Y.Y."/>
            <person name="Smith M.E."/>
            <person name="Ochoa-Acuna H."/>
            <person name="Chen M.M."/>
            <person name="Childers C.P."/>
            <person name="Qu J."/>
            <person name="Dugan S."/>
            <person name="Lee S.L."/>
            <person name="Chao H."/>
            <person name="Dinh H."/>
            <person name="Han Y."/>
            <person name="Doddapaneni H."/>
            <person name="Worley K.C."/>
            <person name="Muzny D.M."/>
            <person name="Gibbs R.A."/>
            <person name="Richards S."/>
        </authorList>
    </citation>
    <scope>NUCLEOTIDE SEQUENCE</scope>
    <source>
        <strain evidence="11">HAZT.00-mixed</strain>
        <tissue evidence="11">Whole organism</tissue>
    </source>
</reference>
<comment type="subcellular location">
    <subcellularLocation>
        <location evidence="1">Cytoplasm</location>
        <location evidence="1">Cytoskeleton</location>
    </subcellularLocation>
    <subcellularLocation>
        <location evidence="8">Presynapse</location>
    </subcellularLocation>
</comment>
<protein>
    <submittedName>
        <fullName evidence="11">Uncharacterized protein</fullName>
    </submittedName>
</protein>
<keyword evidence="3" id="KW-0597">Phosphoprotein</keyword>
<feature type="compositionally biased region" description="Polar residues" evidence="10">
    <location>
        <begin position="68"/>
        <end position="80"/>
    </location>
</feature>
<evidence type="ECO:0000256" key="9">
    <source>
        <dbReference type="SAM" id="Coils"/>
    </source>
</evidence>
<evidence type="ECO:0000256" key="2">
    <source>
        <dbReference type="ARBA" id="ARBA00022490"/>
    </source>
</evidence>
<dbReference type="GO" id="GO:0098882">
    <property type="term" value="F:structural constituent of presynaptic active zone"/>
    <property type="evidence" value="ECO:0007669"/>
    <property type="project" value="TreeGrafter"/>
</dbReference>
<dbReference type="InterPro" id="IPR019323">
    <property type="entry name" value="ELKS/CAST"/>
</dbReference>
<dbReference type="EMBL" id="JQDR03013914">
    <property type="protein sequence ID" value="KAA0188958.1"/>
    <property type="molecule type" value="Genomic_DNA"/>
</dbReference>
<evidence type="ECO:0000313" key="11">
    <source>
        <dbReference type="EMBL" id="KAA0188958.1"/>
    </source>
</evidence>
<keyword evidence="5 9" id="KW-0175">Coiled coil</keyword>
<dbReference type="Proteomes" id="UP000711488">
    <property type="component" value="Unassembled WGS sequence"/>
</dbReference>
<evidence type="ECO:0000256" key="6">
    <source>
        <dbReference type="ARBA" id="ARBA00023212"/>
    </source>
</evidence>
<feature type="compositionally biased region" description="Polar residues" evidence="10">
    <location>
        <begin position="126"/>
        <end position="137"/>
    </location>
</feature>
<evidence type="ECO:0000256" key="8">
    <source>
        <dbReference type="ARBA" id="ARBA00034106"/>
    </source>
</evidence>
<evidence type="ECO:0000256" key="5">
    <source>
        <dbReference type="ARBA" id="ARBA00023054"/>
    </source>
</evidence>
<dbReference type="Pfam" id="PF10174">
    <property type="entry name" value="Cast"/>
    <property type="match status" value="1"/>
</dbReference>
<reference evidence="11" key="1">
    <citation type="submission" date="2014-08" db="EMBL/GenBank/DDBJ databases">
        <authorList>
            <person name="Murali S."/>
            <person name="Richards S."/>
            <person name="Bandaranaike D."/>
            <person name="Bellair M."/>
            <person name="Blankenburg K."/>
            <person name="Chao H."/>
            <person name="Dinh H."/>
            <person name="Doddapaneni H."/>
            <person name="Dugan-Rocha S."/>
            <person name="Elkadiri S."/>
            <person name="Gnanaolivu R."/>
            <person name="Hughes D."/>
            <person name="Lee S."/>
            <person name="Li M."/>
            <person name="Ming W."/>
            <person name="Munidasa M."/>
            <person name="Muniz J."/>
            <person name="Nguyen L."/>
            <person name="Osuji N."/>
            <person name="Pu L.-L."/>
            <person name="Puazo M."/>
            <person name="Skinner E."/>
            <person name="Qu C."/>
            <person name="Quiroz J."/>
            <person name="Raj R."/>
            <person name="Weissenberger G."/>
            <person name="Xin Y."/>
            <person name="Zou X."/>
            <person name="Han Y."/>
            <person name="Worley K."/>
            <person name="Muzny D."/>
            <person name="Gibbs R."/>
        </authorList>
    </citation>
    <scope>NUCLEOTIDE SEQUENCE</scope>
    <source>
        <strain evidence="11">HAZT.00-mixed</strain>
        <tissue evidence="11">Whole organism</tissue>
    </source>
</reference>
<keyword evidence="6" id="KW-0206">Cytoskeleton</keyword>